<dbReference type="Pfam" id="PF01796">
    <property type="entry name" value="OB_ChsH2_C"/>
    <property type="match status" value="1"/>
</dbReference>
<evidence type="ECO:0000259" key="1">
    <source>
        <dbReference type="Pfam" id="PF01796"/>
    </source>
</evidence>
<dbReference type="EMBL" id="LT670818">
    <property type="protein sequence ID" value="SHH11762.1"/>
    <property type="molecule type" value="Genomic_DNA"/>
</dbReference>
<dbReference type="InterPro" id="IPR002878">
    <property type="entry name" value="ChsH2_C"/>
</dbReference>
<dbReference type="InterPro" id="IPR052513">
    <property type="entry name" value="Thioester_dehydratase-like"/>
</dbReference>
<dbReference type="InterPro" id="IPR012340">
    <property type="entry name" value="NA-bd_OB-fold"/>
</dbReference>
<gene>
    <name evidence="2" type="ORF">SAMN05444169_5841</name>
</gene>
<feature type="domain" description="ChsH2 C-terminal OB-fold" evidence="1">
    <location>
        <begin position="48"/>
        <end position="108"/>
    </location>
</feature>
<proteinExistence type="predicted"/>
<protein>
    <submittedName>
        <fullName evidence="2">Uncharacterized OB-fold protein, contains Zn-ribbon domain</fullName>
    </submittedName>
</protein>
<dbReference type="OrthoDB" id="7871482at2"/>
<organism evidence="2 3">
    <name type="scientific">Bradyrhizobium erythrophlei</name>
    <dbReference type="NCBI Taxonomy" id="1437360"/>
    <lineage>
        <taxon>Bacteria</taxon>
        <taxon>Pseudomonadati</taxon>
        <taxon>Pseudomonadota</taxon>
        <taxon>Alphaproteobacteria</taxon>
        <taxon>Hyphomicrobiales</taxon>
        <taxon>Nitrobacteraceae</taxon>
        <taxon>Bradyrhizobium</taxon>
    </lineage>
</organism>
<sequence length="120" mass="13097">MSESKQTPADWTTGAEAIVYQACEPCGNMQYFRRSFCSACGAPDPVEKRASGEGTVYATSLVCRAATPETRAHIPYNIVLVDTSEGFRMMAHGDHDLAIGDKVTARFVPFAGRLVPYFAR</sequence>
<dbReference type="RefSeq" id="WP_079568905.1">
    <property type="nucleotide sequence ID" value="NZ_LT670818.1"/>
</dbReference>
<reference evidence="2 3" key="1">
    <citation type="submission" date="2016-11" db="EMBL/GenBank/DDBJ databases">
        <authorList>
            <person name="Jaros S."/>
            <person name="Januszkiewicz K."/>
            <person name="Wedrychowicz H."/>
        </authorList>
    </citation>
    <scope>NUCLEOTIDE SEQUENCE [LARGE SCALE GENOMIC DNA]</scope>
    <source>
        <strain evidence="2 3">GAS242</strain>
    </source>
</reference>
<dbReference type="SUPFAM" id="SSF50249">
    <property type="entry name" value="Nucleic acid-binding proteins"/>
    <property type="match status" value="1"/>
</dbReference>
<evidence type="ECO:0000313" key="3">
    <source>
        <dbReference type="Proteomes" id="UP000190675"/>
    </source>
</evidence>
<dbReference type="PANTHER" id="PTHR34075">
    <property type="entry name" value="BLR3430 PROTEIN"/>
    <property type="match status" value="1"/>
</dbReference>
<accession>A0A1M5QCL8</accession>
<name>A0A1M5QCL8_9BRAD</name>
<dbReference type="PANTHER" id="PTHR34075:SF5">
    <property type="entry name" value="BLR3430 PROTEIN"/>
    <property type="match status" value="1"/>
</dbReference>
<dbReference type="AlphaFoldDB" id="A0A1M5QCL8"/>
<evidence type="ECO:0000313" key="2">
    <source>
        <dbReference type="EMBL" id="SHH11762.1"/>
    </source>
</evidence>
<dbReference type="Proteomes" id="UP000190675">
    <property type="component" value="Chromosome I"/>
</dbReference>